<dbReference type="Proteomes" id="UP000002640">
    <property type="component" value="Unassembled WGS sequence"/>
</dbReference>
<reference evidence="1 2" key="1">
    <citation type="journal article" date="2006" name="Science">
        <title>Phytophthora genome sequences uncover evolutionary origins and mechanisms of pathogenesis.</title>
        <authorList>
            <person name="Tyler B.M."/>
            <person name="Tripathy S."/>
            <person name="Zhang X."/>
            <person name="Dehal P."/>
            <person name="Jiang R.H."/>
            <person name="Aerts A."/>
            <person name="Arredondo F.D."/>
            <person name="Baxter L."/>
            <person name="Bensasson D."/>
            <person name="Beynon J.L."/>
            <person name="Chapman J."/>
            <person name="Damasceno C.M."/>
            <person name="Dorrance A.E."/>
            <person name="Dou D."/>
            <person name="Dickerman A.W."/>
            <person name="Dubchak I.L."/>
            <person name="Garbelotto M."/>
            <person name="Gijzen M."/>
            <person name="Gordon S.G."/>
            <person name="Govers F."/>
            <person name="Grunwald N.J."/>
            <person name="Huang W."/>
            <person name="Ivors K.L."/>
            <person name="Jones R.W."/>
            <person name="Kamoun S."/>
            <person name="Krampis K."/>
            <person name="Lamour K.H."/>
            <person name="Lee M.K."/>
            <person name="McDonald W.H."/>
            <person name="Medina M."/>
            <person name="Meijer H.J."/>
            <person name="Nordberg E.K."/>
            <person name="Maclean D.J."/>
            <person name="Ospina-Giraldo M.D."/>
            <person name="Morris P.F."/>
            <person name="Phuntumart V."/>
            <person name="Putnam N.H."/>
            <person name="Rash S."/>
            <person name="Rose J.K."/>
            <person name="Sakihama Y."/>
            <person name="Salamov A.A."/>
            <person name="Savidor A."/>
            <person name="Scheuring C.F."/>
            <person name="Smith B.M."/>
            <person name="Sobral B.W."/>
            <person name="Terry A."/>
            <person name="Torto-Alalibo T.A."/>
            <person name="Win J."/>
            <person name="Xu Z."/>
            <person name="Zhang H."/>
            <person name="Grigoriev I.V."/>
            <person name="Rokhsar D.S."/>
            <person name="Boore J.L."/>
        </authorList>
    </citation>
    <scope>NUCLEOTIDE SEQUENCE [LARGE SCALE GENOMIC DNA]</scope>
    <source>
        <strain evidence="1 2">P6497</strain>
    </source>
</reference>
<feature type="non-terminal residue" evidence="1">
    <location>
        <position position="1"/>
    </location>
</feature>
<evidence type="ECO:0000313" key="1">
    <source>
        <dbReference type="EMBL" id="EGZ09515.1"/>
    </source>
</evidence>
<dbReference type="RefSeq" id="XP_009534376.1">
    <property type="nucleotide sequence ID" value="XM_009536081.1"/>
</dbReference>
<dbReference type="AlphaFoldDB" id="G5A469"/>
<proteinExistence type="predicted"/>
<protein>
    <submittedName>
        <fullName evidence="1">Uncharacterized protein</fullName>
    </submittedName>
</protein>
<gene>
    <name evidence="1" type="ORF">PHYSODRAFT_521420</name>
</gene>
<dbReference type="KEGG" id="psoj:PHYSODRAFT_521420"/>
<keyword evidence="2" id="KW-1185">Reference proteome</keyword>
<dbReference type="InParanoid" id="G5A469"/>
<accession>G5A469</accession>
<evidence type="ECO:0000313" key="2">
    <source>
        <dbReference type="Proteomes" id="UP000002640"/>
    </source>
</evidence>
<dbReference type="EMBL" id="JH159159">
    <property type="protein sequence ID" value="EGZ09515.1"/>
    <property type="molecule type" value="Genomic_DNA"/>
</dbReference>
<name>G5A469_PHYSP</name>
<sequence length="89" mass="9797">SLKANAVLFRLSMARSADDMGPILAEIRDGGVLASLFEKVVPHLHKILTNFEIGMDVTKFDDLLQASNLSSEVKAVLFSACSKCWYTNH</sequence>
<dbReference type="GeneID" id="20660399"/>
<organism evidence="1 2">
    <name type="scientific">Phytophthora sojae (strain P6497)</name>
    <name type="common">Soybean stem and root rot agent</name>
    <name type="synonym">Phytophthora megasperma f. sp. glycines</name>
    <dbReference type="NCBI Taxonomy" id="1094619"/>
    <lineage>
        <taxon>Eukaryota</taxon>
        <taxon>Sar</taxon>
        <taxon>Stramenopiles</taxon>
        <taxon>Oomycota</taxon>
        <taxon>Peronosporomycetes</taxon>
        <taxon>Peronosporales</taxon>
        <taxon>Peronosporaceae</taxon>
        <taxon>Phytophthora</taxon>
    </lineage>
</organism>